<dbReference type="InterPro" id="IPR015807">
    <property type="entry name" value="His-tRNA-ligase"/>
</dbReference>
<dbReference type="PANTHER" id="PTHR43707">
    <property type="entry name" value="HISTIDYL-TRNA SYNTHETASE"/>
    <property type="match status" value="1"/>
</dbReference>
<proteinExistence type="inferred from homology"/>
<dbReference type="PANTHER" id="PTHR43707:SF1">
    <property type="entry name" value="HISTIDINE--TRNA LIGASE, MITOCHONDRIAL-RELATED"/>
    <property type="match status" value="1"/>
</dbReference>
<protein>
    <recommendedName>
        <fullName evidence="2">Aminoacyl-transfer RNA synthetases class-II family profile domain-containing protein</fullName>
    </recommendedName>
</protein>
<reference evidence="3" key="1">
    <citation type="submission" date="2018-05" db="EMBL/GenBank/DDBJ databases">
        <authorList>
            <person name="Lanie J.A."/>
            <person name="Ng W.-L."/>
            <person name="Kazmierczak K.M."/>
            <person name="Andrzejewski T.M."/>
            <person name="Davidsen T.M."/>
            <person name="Wayne K.J."/>
            <person name="Tettelin H."/>
            <person name="Glass J.I."/>
            <person name="Rusch D."/>
            <person name="Podicherti R."/>
            <person name="Tsui H.-C.T."/>
            <person name="Winkler M.E."/>
        </authorList>
    </citation>
    <scope>NUCLEOTIDE SEQUENCE</scope>
</reference>
<feature type="domain" description="Aminoacyl-transfer RNA synthetases class-II family profile" evidence="2">
    <location>
        <begin position="1"/>
        <end position="212"/>
    </location>
</feature>
<dbReference type="InterPro" id="IPR004516">
    <property type="entry name" value="HisRS/HisZ"/>
</dbReference>
<dbReference type="GO" id="GO:0004821">
    <property type="term" value="F:histidine-tRNA ligase activity"/>
    <property type="evidence" value="ECO:0007669"/>
    <property type="project" value="InterPro"/>
</dbReference>
<dbReference type="NCBIfam" id="TIGR00442">
    <property type="entry name" value="hisS"/>
    <property type="match status" value="1"/>
</dbReference>
<evidence type="ECO:0000313" key="3">
    <source>
        <dbReference type="EMBL" id="SVC72691.1"/>
    </source>
</evidence>
<dbReference type="InterPro" id="IPR041715">
    <property type="entry name" value="HisRS-like_core"/>
</dbReference>
<dbReference type="InterPro" id="IPR006195">
    <property type="entry name" value="aa-tRNA-synth_II"/>
</dbReference>
<evidence type="ECO:0000256" key="1">
    <source>
        <dbReference type="ARBA" id="ARBA00008226"/>
    </source>
</evidence>
<evidence type="ECO:0000259" key="2">
    <source>
        <dbReference type="PROSITE" id="PS50862"/>
    </source>
</evidence>
<comment type="similarity">
    <text evidence="1">Belongs to the class-II aminoacyl-tRNA synthetase family.</text>
</comment>
<dbReference type="GO" id="GO:0006427">
    <property type="term" value="P:histidyl-tRNA aminoacylation"/>
    <property type="evidence" value="ECO:0007669"/>
    <property type="project" value="InterPro"/>
</dbReference>
<dbReference type="CDD" id="cd00773">
    <property type="entry name" value="HisRS-like_core"/>
    <property type="match status" value="1"/>
</dbReference>
<name>A0A382PL74_9ZZZZ</name>
<dbReference type="AlphaFoldDB" id="A0A382PL74"/>
<dbReference type="Pfam" id="PF13393">
    <property type="entry name" value="tRNA-synt_His"/>
    <property type="match status" value="1"/>
</dbReference>
<dbReference type="PROSITE" id="PS50862">
    <property type="entry name" value="AA_TRNA_LIGASE_II"/>
    <property type="match status" value="1"/>
</dbReference>
<gene>
    <name evidence="3" type="ORF">METZ01_LOCUS325545</name>
</gene>
<sequence length="212" mass="24862">MKVQAIRGVKDIMPTEVEKWRWVENKANQVFDRYGFKEIRLPIFEKTKLFSRGIGETTDIVEKEMYTFEDRGGEKVTLRPEGTASVVRAFIEHKMYASQTVQKLYYLGPMFRYERPQAGRFRQFYQIGVEAMGSHNPSIDAEVMIMLMDFFNVIGLNQFELQINSLGCDKCRPEYREALKKSISMHLTNLCENCNKRYEKNPLRVLDCKVKS</sequence>
<dbReference type="GO" id="GO:0005737">
    <property type="term" value="C:cytoplasm"/>
    <property type="evidence" value="ECO:0007669"/>
    <property type="project" value="InterPro"/>
</dbReference>
<feature type="non-terminal residue" evidence="3">
    <location>
        <position position="212"/>
    </location>
</feature>
<accession>A0A382PL74</accession>
<dbReference type="Gene3D" id="3.30.930.10">
    <property type="entry name" value="Bira Bifunctional Protein, Domain 2"/>
    <property type="match status" value="1"/>
</dbReference>
<organism evidence="3">
    <name type="scientific">marine metagenome</name>
    <dbReference type="NCBI Taxonomy" id="408172"/>
    <lineage>
        <taxon>unclassified sequences</taxon>
        <taxon>metagenomes</taxon>
        <taxon>ecological metagenomes</taxon>
    </lineage>
</organism>
<dbReference type="SUPFAM" id="SSF55681">
    <property type="entry name" value="Class II aaRS and biotin synthetases"/>
    <property type="match status" value="1"/>
</dbReference>
<dbReference type="EMBL" id="UINC01107369">
    <property type="protein sequence ID" value="SVC72691.1"/>
    <property type="molecule type" value="Genomic_DNA"/>
</dbReference>
<dbReference type="GO" id="GO:0005524">
    <property type="term" value="F:ATP binding"/>
    <property type="evidence" value="ECO:0007669"/>
    <property type="project" value="InterPro"/>
</dbReference>
<dbReference type="InterPro" id="IPR045864">
    <property type="entry name" value="aa-tRNA-synth_II/BPL/LPL"/>
</dbReference>